<keyword evidence="5 7" id="KW-0472">Membrane</keyword>
<feature type="compositionally biased region" description="Basic and acidic residues" evidence="6">
    <location>
        <begin position="368"/>
        <end position="380"/>
    </location>
</feature>
<dbReference type="Proteomes" id="UP000886885">
    <property type="component" value="Chromosome 6A"/>
</dbReference>
<keyword evidence="3 7" id="KW-0812">Transmembrane</keyword>
<evidence type="ECO:0000256" key="6">
    <source>
        <dbReference type="SAM" id="MobiDB-lite"/>
    </source>
</evidence>
<evidence type="ECO:0000313" key="10">
    <source>
        <dbReference type="Proteomes" id="UP000886885"/>
    </source>
</evidence>
<feature type="transmembrane region" description="Helical" evidence="7">
    <location>
        <begin position="72"/>
        <end position="92"/>
    </location>
</feature>
<proteinExistence type="predicted"/>
<feature type="region of interest" description="Disordered" evidence="6">
    <location>
        <begin position="794"/>
        <end position="813"/>
    </location>
</feature>
<feature type="transmembrane region" description="Helical" evidence="7">
    <location>
        <begin position="98"/>
        <end position="116"/>
    </location>
</feature>
<evidence type="ECO:0000256" key="2">
    <source>
        <dbReference type="ARBA" id="ARBA00022475"/>
    </source>
</evidence>
<dbReference type="GO" id="GO:0005886">
    <property type="term" value="C:plasma membrane"/>
    <property type="evidence" value="ECO:0007669"/>
    <property type="project" value="UniProtKB-SubCell"/>
</dbReference>
<reference evidence="9" key="1">
    <citation type="journal article" date="2020" name="bioRxiv">
        <title>Hybrid origin of Populus tomentosa Carr. identified through genome sequencing and phylogenomic analysis.</title>
        <authorList>
            <person name="An X."/>
            <person name="Gao K."/>
            <person name="Chen Z."/>
            <person name="Li J."/>
            <person name="Yang X."/>
            <person name="Yang X."/>
            <person name="Zhou J."/>
            <person name="Guo T."/>
            <person name="Zhao T."/>
            <person name="Huang S."/>
            <person name="Miao D."/>
            <person name="Khan W.U."/>
            <person name="Rao P."/>
            <person name="Ye M."/>
            <person name="Lei B."/>
            <person name="Liao W."/>
            <person name="Wang J."/>
            <person name="Ji L."/>
            <person name="Li Y."/>
            <person name="Guo B."/>
            <person name="Mustafa N.S."/>
            <person name="Li S."/>
            <person name="Yun Q."/>
            <person name="Keller S.R."/>
            <person name="Mao J."/>
            <person name="Zhang R."/>
            <person name="Strauss S.H."/>
        </authorList>
    </citation>
    <scope>NUCLEOTIDE SEQUENCE</scope>
    <source>
        <strain evidence="9">GM15</strain>
        <tissue evidence="9">Leaf</tissue>
    </source>
</reference>
<evidence type="ECO:0000259" key="8">
    <source>
        <dbReference type="Pfam" id="PF13515"/>
    </source>
</evidence>
<gene>
    <name evidence="9" type="ORF">POTOM_022893</name>
</gene>
<keyword evidence="10" id="KW-1185">Reference proteome</keyword>
<feature type="compositionally biased region" description="Basic and acidic residues" evidence="6">
    <location>
        <begin position="801"/>
        <end position="813"/>
    </location>
</feature>
<evidence type="ECO:0000313" key="9">
    <source>
        <dbReference type="EMBL" id="KAG6771524.1"/>
    </source>
</evidence>
<evidence type="ECO:0000256" key="7">
    <source>
        <dbReference type="SAM" id="Phobius"/>
    </source>
</evidence>
<evidence type="ECO:0000256" key="5">
    <source>
        <dbReference type="ARBA" id="ARBA00023136"/>
    </source>
</evidence>
<comment type="caution">
    <text evidence="9">The sequence shown here is derived from an EMBL/GenBank/DDBJ whole genome shotgun (WGS) entry which is preliminary data.</text>
</comment>
<accession>A0A8X7ZKF3</accession>
<name>A0A8X7ZKF3_POPTO</name>
<dbReference type="PANTHER" id="PTHR30509">
    <property type="entry name" value="P-HYDROXYBENZOIC ACID EFFLUX PUMP SUBUNIT-RELATED"/>
    <property type="match status" value="1"/>
</dbReference>
<evidence type="ECO:0000256" key="1">
    <source>
        <dbReference type="ARBA" id="ARBA00004651"/>
    </source>
</evidence>
<feature type="domain" description="Integral membrane bound transporter" evidence="8">
    <location>
        <begin position="416"/>
        <end position="543"/>
    </location>
</feature>
<organism evidence="9 10">
    <name type="scientific">Populus tomentosa</name>
    <name type="common">Chinese white poplar</name>
    <dbReference type="NCBI Taxonomy" id="118781"/>
    <lineage>
        <taxon>Eukaryota</taxon>
        <taxon>Viridiplantae</taxon>
        <taxon>Streptophyta</taxon>
        <taxon>Embryophyta</taxon>
        <taxon>Tracheophyta</taxon>
        <taxon>Spermatophyta</taxon>
        <taxon>Magnoliopsida</taxon>
        <taxon>eudicotyledons</taxon>
        <taxon>Gunneridae</taxon>
        <taxon>Pentapetalae</taxon>
        <taxon>rosids</taxon>
        <taxon>fabids</taxon>
        <taxon>Malpighiales</taxon>
        <taxon>Salicaceae</taxon>
        <taxon>Saliceae</taxon>
        <taxon>Populus</taxon>
    </lineage>
</organism>
<evidence type="ECO:0000256" key="4">
    <source>
        <dbReference type="ARBA" id="ARBA00022989"/>
    </source>
</evidence>
<dbReference type="AlphaFoldDB" id="A0A8X7ZKF3"/>
<protein>
    <recommendedName>
        <fullName evidence="8">Integral membrane bound transporter domain-containing protein</fullName>
    </recommendedName>
</protein>
<feature type="region of interest" description="Disordered" evidence="6">
    <location>
        <begin position="358"/>
        <end position="380"/>
    </location>
</feature>
<evidence type="ECO:0000256" key="3">
    <source>
        <dbReference type="ARBA" id="ARBA00022692"/>
    </source>
</evidence>
<keyword evidence="4 7" id="KW-1133">Transmembrane helix</keyword>
<feature type="transmembrane region" description="Helical" evidence="7">
    <location>
        <begin position="46"/>
        <end position="65"/>
    </location>
</feature>
<dbReference type="EMBL" id="JAAWWB010000011">
    <property type="protein sequence ID" value="KAG6771524.1"/>
    <property type="molecule type" value="Genomic_DNA"/>
</dbReference>
<keyword evidence="2" id="KW-1003">Cell membrane</keyword>
<sequence>MAAATGKDSIKAVWLERLSSALRTALACTIVGCTTLYGPARLRHFLAYPAFSYVTAILIVSDATLGDTLRGCWHALYATIQVMIPCILTFQVIRPARFSNALAAVAVAVITFMVALPESTPLMAKRIAFGQAVIVFVGAAIHGAEEGAVTHPIHVALSTALGALASVLAMLIPYPWLAYSKARKACRLYVENASERLNIYVEGFTAQNKQAAADLLSQAKFLSVTGAKHLQTIKDTRGGMACEIKPKIRKLNPGENLQDIEILMKGVEIALDSCPSFPVSVIDEGIKQALLDMKGKIGLKLQKAKCFAPFDATTAPEAKAGESCVQAPKTGGATQADLPAFFFLYCLELLSGELPVGQNPECNSENTNKTDTRDVTSKRDQEKANLRKTWDCSTIKLPNMERWTLATKCSLSLGFAVLFGLIFNKENGYWSGLVIATGFVTERQATFTVTNARGQGAAIGSVYGILCCFIFQRFEDLRLLPLLPWIIFTSFLSHSRMYGQAGGISAVTGALLILGRKNYGPPNEFATARLVEVCIGLTCFIMVEILLKPARAATLAKTEFAWSLRALRDCIDDTSRLCAGQKSALSSSIPALRRKHQEVITSRINNLEKFIAAAESEPNFWFMPFYGACYRKLLVSLRKMECLLLFVAIEIETLPQVSDGLQELINNYLHSLGEKGGVSLKCIQELISMNSLTLLESGVQKISTSHDDNELGKSSPSADVLFRTLSRLDEEEDENSIPQHSKEEAIGIETREGAQELKSRLILRIYSLEFCISSLTKETLEIEKQVKELVKWENQKAATPQKKDPTVAVDDWR</sequence>
<dbReference type="PANTHER" id="PTHR30509:SF34">
    <property type="entry name" value="F3L24.34 PROTEIN"/>
    <property type="match status" value="1"/>
</dbReference>
<feature type="transmembrane region" description="Helical" evidence="7">
    <location>
        <begin position="156"/>
        <end position="177"/>
    </location>
</feature>
<dbReference type="InterPro" id="IPR049453">
    <property type="entry name" value="Memb_transporter_dom"/>
</dbReference>
<dbReference type="OrthoDB" id="68611at2759"/>
<feature type="transmembrane region" description="Helical" evidence="7">
    <location>
        <begin position="128"/>
        <end position="144"/>
    </location>
</feature>
<comment type="subcellular location">
    <subcellularLocation>
        <location evidence="1">Cell membrane</location>
        <topology evidence="1">Multi-pass membrane protein</topology>
    </subcellularLocation>
</comment>
<dbReference type="Pfam" id="PF13515">
    <property type="entry name" value="FUSC_2"/>
    <property type="match status" value="1"/>
</dbReference>